<dbReference type="GO" id="GO:0015297">
    <property type="term" value="F:antiporter activity"/>
    <property type="evidence" value="ECO:0007669"/>
    <property type="project" value="InterPro"/>
</dbReference>
<evidence type="ECO:0000313" key="9">
    <source>
        <dbReference type="Proteomes" id="UP000275385"/>
    </source>
</evidence>
<dbReference type="CDD" id="cd13132">
    <property type="entry name" value="MATE_eukaryotic"/>
    <property type="match status" value="1"/>
</dbReference>
<evidence type="ECO:0000256" key="3">
    <source>
        <dbReference type="ARBA" id="ARBA00022692"/>
    </source>
</evidence>
<feature type="transmembrane region" description="Helical" evidence="7">
    <location>
        <begin position="543"/>
        <end position="564"/>
    </location>
</feature>
<feature type="transmembrane region" description="Helical" evidence="7">
    <location>
        <begin position="292"/>
        <end position="310"/>
    </location>
</feature>
<dbReference type="GO" id="GO:0042910">
    <property type="term" value="F:xenobiotic transmembrane transporter activity"/>
    <property type="evidence" value="ECO:0007669"/>
    <property type="project" value="InterPro"/>
</dbReference>
<dbReference type="InterPro" id="IPR045069">
    <property type="entry name" value="MATE_euk"/>
</dbReference>
<proteinExistence type="inferred from homology"/>
<evidence type="ECO:0000256" key="4">
    <source>
        <dbReference type="ARBA" id="ARBA00022989"/>
    </source>
</evidence>
<feature type="transmembrane region" description="Helical" evidence="7">
    <location>
        <begin position="359"/>
        <end position="378"/>
    </location>
</feature>
<dbReference type="STRING" id="177199.A0A420YAY2"/>
<evidence type="ECO:0000256" key="5">
    <source>
        <dbReference type="ARBA" id="ARBA00023136"/>
    </source>
</evidence>
<evidence type="ECO:0000313" key="8">
    <source>
        <dbReference type="EMBL" id="RKU45055.1"/>
    </source>
</evidence>
<dbReference type="InterPro" id="IPR002528">
    <property type="entry name" value="MATE_fam"/>
</dbReference>
<dbReference type="Proteomes" id="UP000275385">
    <property type="component" value="Unassembled WGS sequence"/>
</dbReference>
<evidence type="ECO:0000256" key="7">
    <source>
        <dbReference type="SAM" id="Phobius"/>
    </source>
</evidence>
<feature type="transmembrane region" description="Helical" evidence="7">
    <location>
        <begin position="609"/>
        <end position="629"/>
    </location>
</feature>
<keyword evidence="9" id="KW-1185">Reference proteome</keyword>
<feature type="region of interest" description="Disordered" evidence="6">
    <location>
        <begin position="157"/>
        <end position="185"/>
    </location>
</feature>
<keyword evidence="4 7" id="KW-1133">Transmembrane helix</keyword>
<comment type="similarity">
    <text evidence="2">Belongs to the multi antimicrobial extrusion (MATE) (TC 2.A.66.1) family.</text>
</comment>
<gene>
    <name evidence="8" type="ORF">DL546_006799</name>
</gene>
<dbReference type="Pfam" id="PF01554">
    <property type="entry name" value="MatE"/>
    <property type="match status" value="2"/>
</dbReference>
<evidence type="ECO:0008006" key="10">
    <source>
        <dbReference type="Google" id="ProtNLM"/>
    </source>
</evidence>
<feature type="region of interest" description="Disordered" evidence="6">
    <location>
        <begin position="1"/>
        <end position="20"/>
    </location>
</feature>
<evidence type="ECO:0000256" key="6">
    <source>
        <dbReference type="SAM" id="MobiDB-lite"/>
    </source>
</evidence>
<feature type="transmembrane region" description="Helical" evidence="7">
    <location>
        <begin position="431"/>
        <end position="449"/>
    </location>
</feature>
<comment type="caution">
    <text evidence="8">The sequence shown here is derived from an EMBL/GenBank/DDBJ whole genome shotgun (WGS) entry which is preliminary data.</text>
</comment>
<sequence length="648" mass="70988">MDGGRDIPSQHVTSTSHRDFASSLVRSFTATSPLAQELVARDIAECSSDEEDDRTSRGRRVSHENAFDSEDEDDEGARTPTLYRRLSGVAYGSSRPAIAVPPVSEPVLTQIERRRSRDAERSLLRDNHILPPKHALEKEPGFFSRVYKRVFSTKVPLPETPDEESRVAERQPLLTPVPEDGPTADPLNEVWETAVAEGKIKTTWQREAQTIAVYSRSLIVTFMLQYSINVASIFAVGRIGKLELGAVSLATMTANITCYAPIQGLATSLDTLCAQAFGSGHKHLVGLQLQRMTFFLWLLLLPVAIVWFHAEDILATMIPERRSAELAGMYLRIVIAGTPAMVAFECGKRFVQAQGLFQATTYVLMIAAPVNIILNYTFVWRLGWGFIGAPIAVACTQNLLPIILFLYVRFVDGSQCWGGLSKRAFSNWGPMIRLALPGMIMVAAEWFAFEILTLATGQFGTSYLAAQSIMVTVSATTFQIPFPLSIAGSTRVANLIGAKLVDAAKTSAKVTFVGGLVTGLLNMVIVFAFRYQIPLLFTHDQEVIEIVASVMPVLSVLQVFDGLAAVSHGLLRGLGRQEIGGYANLASYYIVALPISFGLGFGLDWKLAGLWAGVTVGLLVVSCIEYWVIYTADWDRSVKEAEHRNASG</sequence>
<reference evidence="8 9" key="1">
    <citation type="submission" date="2018-08" db="EMBL/GenBank/DDBJ databases">
        <title>Draft genome of the lignicolous fungus Coniochaeta pulveracea.</title>
        <authorList>
            <person name="Borstlap C.J."/>
            <person name="De Witt R.N."/>
            <person name="Botha A."/>
            <person name="Volschenk H."/>
        </authorList>
    </citation>
    <scope>NUCLEOTIDE SEQUENCE [LARGE SCALE GENOMIC DNA]</scope>
    <source>
        <strain evidence="8 9">CAB683</strain>
    </source>
</reference>
<dbReference type="GO" id="GO:1990961">
    <property type="term" value="P:xenobiotic detoxification by transmembrane export across the plasma membrane"/>
    <property type="evidence" value="ECO:0007669"/>
    <property type="project" value="InterPro"/>
</dbReference>
<protein>
    <recommendedName>
        <fullName evidence="10">Ethionine resistance protein</fullName>
    </recommendedName>
</protein>
<dbReference type="EMBL" id="QVQW01000024">
    <property type="protein sequence ID" value="RKU45055.1"/>
    <property type="molecule type" value="Genomic_DNA"/>
</dbReference>
<keyword evidence="5 7" id="KW-0472">Membrane</keyword>
<feature type="region of interest" description="Disordered" evidence="6">
    <location>
        <begin position="41"/>
        <end position="80"/>
    </location>
</feature>
<accession>A0A420YAY2</accession>
<feature type="transmembrane region" description="Helical" evidence="7">
    <location>
        <begin position="384"/>
        <end position="410"/>
    </location>
</feature>
<dbReference type="OrthoDB" id="2126698at2759"/>
<comment type="subcellular location">
    <subcellularLocation>
        <location evidence="1">Membrane</location>
        <topology evidence="1">Multi-pass membrane protein</topology>
    </subcellularLocation>
</comment>
<keyword evidence="3 7" id="KW-0812">Transmembrane</keyword>
<feature type="transmembrane region" description="Helical" evidence="7">
    <location>
        <begin position="585"/>
        <end position="603"/>
    </location>
</feature>
<evidence type="ECO:0000256" key="1">
    <source>
        <dbReference type="ARBA" id="ARBA00004141"/>
    </source>
</evidence>
<name>A0A420YAY2_9PEZI</name>
<dbReference type="GO" id="GO:0016020">
    <property type="term" value="C:membrane"/>
    <property type="evidence" value="ECO:0007669"/>
    <property type="project" value="UniProtKB-SubCell"/>
</dbReference>
<evidence type="ECO:0000256" key="2">
    <source>
        <dbReference type="ARBA" id="ARBA00010199"/>
    </source>
</evidence>
<feature type="transmembrane region" description="Helical" evidence="7">
    <location>
        <begin position="510"/>
        <end position="531"/>
    </location>
</feature>
<feature type="transmembrane region" description="Helical" evidence="7">
    <location>
        <begin position="469"/>
        <end position="489"/>
    </location>
</feature>
<organism evidence="8 9">
    <name type="scientific">Coniochaeta pulveracea</name>
    <dbReference type="NCBI Taxonomy" id="177199"/>
    <lineage>
        <taxon>Eukaryota</taxon>
        <taxon>Fungi</taxon>
        <taxon>Dikarya</taxon>
        <taxon>Ascomycota</taxon>
        <taxon>Pezizomycotina</taxon>
        <taxon>Sordariomycetes</taxon>
        <taxon>Sordariomycetidae</taxon>
        <taxon>Coniochaetales</taxon>
        <taxon>Coniochaetaceae</taxon>
        <taxon>Coniochaeta</taxon>
    </lineage>
</organism>
<dbReference type="AlphaFoldDB" id="A0A420YAY2"/>
<dbReference type="PANTHER" id="PTHR11206">
    <property type="entry name" value="MULTIDRUG RESISTANCE PROTEIN"/>
    <property type="match status" value="1"/>
</dbReference>
<dbReference type="NCBIfam" id="TIGR00797">
    <property type="entry name" value="matE"/>
    <property type="match status" value="1"/>
</dbReference>